<dbReference type="CDD" id="cd00397">
    <property type="entry name" value="DNA_BRE_C"/>
    <property type="match status" value="1"/>
</dbReference>
<organism evidence="3 4">
    <name type="scientific">Aeromonas caviae</name>
    <name type="common">Aeromonas punctata</name>
    <dbReference type="NCBI Taxonomy" id="648"/>
    <lineage>
        <taxon>Bacteria</taxon>
        <taxon>Pseudomonadati</taxon>
        <taxon>Pseudomonadota</taxon>
        <taxon>Gammaproteobacteria</taxon>
        <taxon>Aeromonadales</taxon>
        <taxon>Aeromonadaceae</taxon>
        <taxon>Aeromonas</taxon>
    </lineage>
</organism>
<gene>
    <name evidence="3" type="ORF">KAM351_30780</name>
</gene>
<keyword evidence="1" id="KW-0238">DNA-binding</keyword>
<proteinExistence type="predicted"/>
<dbReference type="InterPro" id="IPR013762">
    <property type="entry name" value="Integrase-like_cat_sf"/>
</dbReference>
<dbReference type="InterPro" id="IPR011010">
    <property type="entry name" value="DNA_brk_join_enz"/>
</dbReference>
<dbReference type="GO" id="GO:0015074">
    <property type="term" value="P:DNA integration"/>
    <property type="evidence" value="ECO:0007669"/>
    <property type="project" value="InterPro"/>
</dbReference>
<evidence type="ECO:0000256" key="2">
    <source>
        <dbReference type="ARBA" id="ARBA00023172"/>
    </source>
</evidence>
<dbReference type="Proteomes" id="UP000886934">
    <property type="component" value="Unassembled WGS sequence"/>
</dbReference>
<dbReference type="Gene3D" id="1.10.150.130">
    <property type="match status" value="1"/>
</dbReference>
<dbReference type="InterPro" id="IPR010998">
    <property type="entry name" value="Integrase_recombinase_N"/>
</dbReference>
<evidence type="ECO:0000313" key="3">
    <source>
        <dbReference type="EMBL" id="GJA64467.1"/>
    </source>
</evidence>
<dbReference type="EMBL" id="BPNN01000050">
    <property type="protein sequence ID" value="GJA64467.1"/>
    <property type="molecule type" value="Genomic_DNA"/>
</dbReference>
<accession>A0AA37CZ24</accession>
<sequence length="411" mass="47475">MSDLIDVLSKFSVHDLARMLAERIEADSQSTFKNRHDLGGGITLFKQKGSSRWHCRVHQPADGIYDYRQSTRKLDLRDATSEAHQIALMLKIKLSSGVALKKGITFKTIANEIVQFYLKRSKPIDTYYISLIKNHLLPYFGEQEIASINDRSVRLFWNKYCETHDAPGKSLANSIHIVLRRILLEAKEQALISSIPDMSNKVETKNIIKGECWEPNQIKTIFDKLTKWQSLSPTNTDRVIFNLYCRFLYLTGIRTGNEALGVRWDDLKTEKDYYLKVRKGKMEGTIKEGREMIISRSGQESKVIIEVMSPLAKIQGFEKISEAKAKAPSQCLFELKRPAEIWRSFADEMEVEGTLYWFRHTYITNEILRGEPLVHIAAQVGNSVKMIERHYSHATMRRIRTAELDRNKKDK</sequence>
<evidence type="ECO:0000256" key="1">
    <source>
        <dbReference type="ARBA" id="ARBA00023125"/>
    </source>
</evidence>
<dbReference type="SUPFAM" id="SSF56349">
    <property type="entry name" value="DNA breaking-rejoining enzymes"/>
    <property type="match status" value="1"/>
</dbReference>
<dbReference type="RefSeq" id="WP_223936672.1">
    <property type="nucleotide sequence ID" value="NZ_BPND01000001.1"/>
</dbReference>
<dbReference type="GO" id="GO:0003677">
    <property type="term" value="F:DNA binding"/>
    <property type="evidence" value="ECO:0007669"/>
    <property type="project" value="UniProtKB-KW"/>
</dbReference>
<keyword evidence="2" id="KW-0233">DNA recombination</keyword>
<dbReference type="GO" id="GO:0006310">
    <property type="term" value="P:DNA recombination"/>
    <property type="evidence" value="ECO:0007669"/>
    <property type="project" value="UniProtKB-KW"/>
</dbReference>
<comment type="caution">
    <text evidence="3">The sequence shown here is derived from an EMBL/GenBank/DDBJ whole genome shotgun (WGS) entry which is preliminary data.</text>
</comment>
<protein>
    <submittedName>
        <fullName evidence="3">Site-specific recombinase phage integrase family protein</fullName>
    </submittedName>
</protein>
<name>A0AA37CZ24_AERCA</name>
<dbReference type="Gene3D" id="1.10.443.10">
    <property type="entry name" value="Intergrase catalytic core"/>
    <property type="match status" value="1"/>
</dbReference>
<evidence type="ECO:0000313" key="4">
    <source>
        <dbReference type="Proteomes" id="UP000886934"/>
    </source>
</evidence>
<dbReference type="AlphaFoldDB" id="A0AA37CZ24"/>
<reference evidence="3" key="1">
    <citation type="submission" date="2021-07" db="EMBL/GenBank/DDBJ databases">
        <title>Draft genome sequence of carbapenem-resistant Aeromonas spp. in Japan.</title>
        <authorList>
            <person name="Maehana S."/>
            <person name="Suzuki M."/>
            <person name="Kitasato H."/>
        </authorList>
    </citation>
    <scope>NUCLEOTIDE SEQUENCE</scope>
    <source>
        <strain evidence="3">KAM351</strain>
    </source>
</reference>